<comment type="caution">
    <text evidence="2">The sequence shown here is derived from an EMBL/GenBank/DDBJ whole genome shotgun (WGS) entry which is preliminary data.</text>
</comment>
<feature type="signal peptide" evidence="1">
    <location>
        <begin position="1"/>
        <end position="25"/>
    </location>
</feature>
<organism evidence="2 3">
    <name type="scientific">Mucilaginibacter terrae</name>
    <dbReference type="NCBI Taxonomy" id="1955052"/>
    <lineage>
        <taxon>Bacteria</taxon>
        <taxon>Pseudomonadati</taxon>
        <taxon>Bacteroidota</taxon>
        <taxon>Sphingobacteriia</taxon>
        <taxon>Sphingobacteriales</taxon>
        <taxon>Sphingobacteriaceae</taxon>
        <taxon>Mucilaginibacter</taxon>
    </lineage>
</organism>
<evidence type="ECO:0000313" key="2">
    <source>
        <dbReference type="EMBL" id="MDT3404944.1"/>
    </source>
</evidence>
<evidence type="ECO:0000256" key="1">
    <source>
        <dbReference type="SAM" id="SignalP"/>
    </source>
</evidence>
<proteinExistence type="predicted"/>
<evidence type="ECO:0000313" key="3">
    <source>
        <dbReference type="Proteomes" id="UP001258315"/>
    </source>
</evidence>
<name>A0ABU3GYU6_9SPHI</name>
<evidence type="ECO:0008006" key="4">
    <source>
        <dbReference type="Google" id="ProtNLM"/>
    </source>
</evidence>
<keyword evidence="3" id="KW-1185">Reference proteome</keyword>
<dbReference type="Proteomes" id="UP001258315">
    <property type="component" value="Unassembled WGS sequence"/>
</dbReference>
<feature type="chain" id="PRO_5047376052" description="Lipoprotein" evidence="1">
    <location>
        <begin position="26"/>
        <end position="268"/>
    </location>
</feature>
<dbReference type="RefSeq" id="WP_311952859.1">
    <property type="nucleotide sequence ID" value="NZ_JAVLVU010000001.1"/>
</dbReference>
<gene>
    <name evidence="2" type="ORF">QE417_004016</name>
</gene>
<dbReference type="EMBL" id="JAVLVU010000001">
    <property type="protein sequence ID" value="MDT3404944.1"/>
    <property type="molecule type" value="Genomic_DNA"/>
</dbReference>
<accession>A0ABU3GYU6</accession>
<dbReference type="PROSITE" id="PS51257">
    <property type="entry name" value="PROKAR_LIPOPROTEIN"/>
    <property type="match status" value="1"/>
</dbReference>
<sequence>MNKLLLLLMGAALCLLVSCTTTRMALTNPAWDNNTGYLVEGRTQTVFQKKPLRFGEFYTTQVKTSWRQSLSVTTDMNGRLTERNNKTLGMLYEKSKSSRKFSLSNGKGEEALVLTFNQLNSSSYLVGGGVDFNFNWINKALGMPSKMENAYYVQVYEPDNDKPWELVLDMDAIEMNPKNYAGYFALDESQYYTIRPIRHVMGKNGPVKVPVGLVGFEVSNVAGDAVAAVSIFDKGLVYLQDNLTPGERFLMADLCAALLLYEPTEVAQ</sequence>
<protein>
    <recommendedName>
        <fullName evidence="4">Lipoprotein</fullName>
    </recommendedName>
</protein>
<keyword evidence="1" id="KW-0732">Signal</keyword>
<reference evidence="3" key="1">
    <citation type="submission" date="2023-07" db="EMBL/GenBank/DDBJ databases">
        <title>Functional and genomic diversity of the sorghum phyllosphere microbiome.</title>
        <authorList>
            <person name="Shade A."/>
        </authorList>
    </citation>
    <scope>NUCLEOTIDE SEQUENCE [LARGE SCALE GENOMIC DNA]</scope>
    <source>
        <strain evidence="3">SORGH_AS_0422</strain>
    </source>
</reference>